<sequence length="154" mass="17317">MHEFLGIASQAVASEECIKLVDDALKNLKKQVEDKAPTTTCRTEAISQEPDICLQTACLKKKEIQQKTSKRKKSWLDNQHPSKKKKGAAKVIPEKQSSSRGEKYIPVAQCEAPTEKMTGTNADGLRDYGYYARLLTSEADDIWDLEKNPYFPPI</sequence>
<name>A0A8R7TU24_TRIUA</name>
<reference evidence="3" key="1">
    <citation type="journal article" date="2013" name="Nature">
        <title>Draft genome of the wheat A-genome progenitor Triticum urartu.</title>
        <authorList>
            <person name="Ling H.Q."/>
            <person name="Zhao S."/>
            <person name="Liu D."/>
            <person name="Wang J."/>
            <person name="Sun H."/>
            <person name="Zhang C."/>
            <person name="Fan H."/>
            <person name="Li D."/>
            <person name="Dong L."/>
            <person name="Tao Y."/>
            <person name="Gao C."/>
            <person name="Wu H."/>
            <person name="Li Y."/>
            <person name="Cui Y."/>
            <person name="Guo X."/>
            <person name="Zheng S."/>
            <person name="Wang B."/>
            <person name="Yu K."/>
            <person name="Liang Q."/>
            <person name="Yang W."/>
            <person name="Lou X."/>
            <person name="Chen J."/>
            <person name="Feng M."/>
            <person name="Jian J."/>
            <person name="Zhang X."/>
            <person name="Luo G."/>
            <person name="Jiang Y."/>
            <person name="Liu J."/>
            <person name="Wang Z."/>
            <person name="Sha Y."/>
            <person name="Zhang B."/>
            <person name="Wu H."/>
            <person name="Tang D."/>
            <person name="Shen Q."/>
            <person name="Xue P."/>
            <person name="Zou S."/>
            <person name="Wang X."/>
            <person name="Liu X."/>
            <person name="Wang F."/>
            <person name="Yang Y."/>
            <person name="An X."/>
            <person name="Dong Z."/>
            <person name="Zhang K."/>
            <person name="Zhang X."/>
            <person name="Luo M.C."/>
            <person name="Dvorak J."/>
            <person name="Tong Y."/>
            <person name="Wang J."/>
            <person name="Yang H."/>
            <person name="Li Z."/>
            <person name="Wang D."/>
            <person name="Zhang A."/>
            <person name="Wang J."/>
        </authorList>
    </citation>
    <scope>NUCLEOTIDE SEQUENCE</scope>
    <source>
        <strain evidence="3">cv. G1812</strain>
    </source>
</reference>
<protein>
    <submittedName>
        <fullName evidence="2">Uncharacterized protein</fullName>
    </submittedName>
</protein>
<evidence type="ECO:0000313" key="2">
    <source>
        <dbReference type="EnsemblPlants" id="TuG1812G0300001679.01.T01"/>
    </source>
</evidence>
<reference evidence="2" key="3">
    <citation type="submission" date="2022-06" db="UniProtKB">
        <authorList>
            <consortium name="EnsemblPlants"/>
        </authorList>
    </citation>
    <scope>IDENTIFICATION</scope>
</reference>
<dbReference type="EnsemblPlants" id="TuG1812G0300001679.01.T01">
    <property type="protein sequence ID" value="TuG1812G0300001679.01.T01"/>
    <property type="gene ID" value="TuG1812G0300001679.01"/>
</dbReference>
<reference evidence="2" key="2">
    <citation type="submission" date="2018-03" db="EMBL/GenBank/DDBJ databases">
        <title>The Triticum urartu genome reveals the dynamic nature of wheat genome evolution.</title>
        <authorList>
            <person name="Ling H."/>
            <person name="Ma B."/>
            <person name="Shi X."/>
            <person name="Liu H."/>
            <person name="Dong L."/>
            <person name="Sun H."/>
            <person name="Cao Y."/>
            <person name="Gao Q."/>
            <person name="Zheng S."/>
            <person name="Li Y."/>
            <person name="Yu Y."/>
            <person name="Du H."/>
            <person name="Qi M."/>
            <person name="Li Y."/>
            <person name="Yu H."/>
            <person name="Cui Y."/>
            <person name="Wang N."/>
            <person name="Chen C."/>
            <person name="Wu H."/>
            <person name="Zhao Y."/>
            <person name="Zhang J."/>
            <person name="Li Y."/>
            <person name="Zhou W."/>
            <person name="Zhang B."/>
            <person name="Hu W."/>
            <person name="Eijk M."/>
            <person name="Tang J."/>
            <person name="Witsenboer H."/>
            <person name="Zhao S."/>
            <person name="Li Z."/>
            <person name="Zhang A."/>
            <person name="Wang D."/>
            <person name="Liang C."/>
        </authorList>
    </citation>
    <scope>NUCLEOTIDE SEQUENCE [LARGE SCALE GENOMIC DNA]</scope>
    <source>
        <strain evidence="2">cv. G1812</strain>
    </source>
</reference>
<evidence type="ECO:0000313" key="3">
    <source>
        <dbReference type="Proteomes" id="UP000015106"/>
    </source>
</evidence>
<dbReference type="Gramene" id="TuG1812G0300001679.01.T01">
    <property type="protein sequence ID" value="TuG1812G0300001679.01.T01"/>
    <property type="gene ID" value="TuG1812G0300001679.01"/>
</dbReference>
<dbReference type="AlphaFoldDB" id="A0A8R7TU24"/>
<feature type="region of interest" description="Disordered" evidence="1">
    <location>
        <begin position="65"/>
        <end position="108"/>
    </location>
</feature>
<keyword evidence="3" id="KW-1185">Reference proteome</keyword>
<evidence type="ECO:0000256" key="1">
    <source>
        <dbReference type="SAM" id="MobiDB-lite"/>
    </source>
</evidence>
<dbReference type="Proteomes" id="UP000015106">
    <property type="component" value="Chromosome 3"/>
</dbReference>
<organism evidence="2 3">
    <name type="scientific">Triticum urartu</name>
    <name type="common">Red wild einkorn</name>
    <name type="synonym">Crithodium urartu</name>
    <dbReference type="NCBI Taxonomy" id="4572"/>
    <lineage>
        <taxon>Eukaryota</taxon>
        <taxon>Viridiplantae</taxon>
        <taxon>Streptophyta</taxon>
        <taxon>Embryophyta</taxon>
        <taxon>Tracheophyta</taxon>
        <taxon>Spermatophyta</taxon>
        <taxon>Magnoliopsida</taxon>
        <taxon>Liliopsida</taxon>
        <taxon>Poales</taxon>
        <taxon>Poaceae</taxon>
        <taxon>BOP clade</taxon>
        <taxon>Pooideae</taxon>
        <taxon>Triticodae</taxon>
        <taxon>Triticeae</taxon>
        <taxon>Triticinae</taxon>
        <taxon>Triticum</taxon>
    </lineage>
</organism>
<accession>A0A8R7TU24</accession>
<proteinExistence type="predicted"/>